<comment type="caution">
    <text evidence="1">The sequence shown here is derived from an EMBL/GenBank/DDBJ whole genome shotgun (WGS) entry which is preliminary data.</text>
</comment>
<dbReference type="AlphaFoldDB" id="A0AAV3T654"/>
<keyword evidence="2" id="KW-1185">Reference proteome</keyword>
<dbReference type="RefSeq" id="WP_343772230.1">
    <property type="nucleotide sequence ID" value="NZ_BAAADV010000001.1"/>
</dbReference>
<organism evidence="1 2">
    <name type="scientific">Natronoarchaeum mannanilyticum</name>
    <dbReference type="NCBI Taxonomy" id="926360"/>
    <lineage>
        <taxon>Archaea</taxon>
        <taxon>Methanobacteriati</taxon>
        <taxon>Methanobacteriota</taxon>
        <taxon>Stenosarchaea group</taxon>
        <taxon>Halobacteria</taxon>
        <taxon>Halobacteriales</taxon>
        <taxon>Natronoarchaeaceae</taxon>
    </lineage>
</organism>
<dbReference type="EMBL" id="BAAADV010000001">
    <property type="protein sequence ID" value="GAA0663119.1"/>
    <property type="molecule type" value="Genomic_DNA"/>
</dbReference>
<gene>
    <name evidence="1" type="ORF">GCM10009020_04650</name>
</gene>
<dbReference type="Proteomes" id="UP001500420">
    <property type="component" value="Unassembled WGS sequence"/>
</dbReference>
<sequence>MRGQANLLALAVALIALTGAMVVGLAIADGAFATAESDATERQLATGIAERLTSADGSLAARENVLNATAVVSFDAVALRSALPGLSDRDVAVTLDDEPVAATGDDVEGYSVERIVLVERTRSVALDAAFDGTNRSVTLPRRTDRVDVRIDRSTNATVTSVRIGDRIVRRNASGLTGNFSIAISRYRTATVSIEADGRLAPDEADLTYYPSRTEKALLEVTVDG</sequence>
<name>A0AAV3T654_9EURY</name>
<evidence type="ECO:0008006" key="3">
    <source>
        <dbReference type="Google" id="ProtNLM"/>
    </source>
</evidence>
<evidence type="ECO:0000313" key="2">
    <source>
        <dbReference type="Proteomes" id="UP001500420"/>
    </source>
</evidence>
<proteinExistence type="predicted"/>
<protein>
    <recommendedName>
        <fullName evidence="3">Flagellin</fullName>
    </recommendedName>
</protein>
<dbReference type="InterPro" id="IPR055687">
    <property type="entry name" value="DUF7263"/>
</dbReference>
<reference evidence="1 2" key="1">
    <citation type="journal article" date="2019" name="Int. J. Syst. Evol. Microbiol.">
        <title>The Global Catalogue of Microorganisms (GCM) 10K type strain sequencing project: providing services to taxonomists for standard genome sequencing and annotation.</title>
        <authorList>
            <consortium name="The Broad Institute Genomics Platform"/>
            <consortium name="The Broad Institute Genome Sequencing Center for Infectious Disease"/>
            <person name="Wu L."/>
            <person name="Ma J."/>
        </authorList>
    </citation>
    <scope>NUCLEOTIDE SEQUENCE [LARGE SCALE GENOMIC DNA]</scope>
    <source>
        <strain evidence="1 2">JCM 16328</strain>
    </source>
</reference>
<accession>A0AAV3T654</accession>
<dbReference type="Pfam" id="PF23924">
    <property type="entry name" value="DUF7263"/>
    <property type="match status" value="1"/>
</dbReference>
<evidence type="ECO:0000313" key="1">
    <source>
        <dbReference type="EMBL" id="GAA0663119.1"/>
    </source>
</evidence>